<feature type="compositionally biased region" description="Low complexity" evidence="1">
    <location>
        <begin position="479"/>
        <end position="510"/>
    </location>
</feature>
<feature type="compositionally biased region" description="Polar residues" evidence="1">
    <location>
        <begin position="515"/>
        <end position="531"/>
    </location>
</feature>
<evidence type="ECO:0000313" key="3">
    <source>
        <dbReference type="Proteomes" id="UP000325313"/>
    </source>
</evidence>
<proteinExistence type="predicted"/>
<feature type="region of interest" description="Disordered" evidence="1">
    <location>
        <begin position="479"/>
        <end position="567"/>
    </location>
</feature>
<organism evidence="2 3">
    <name type="scientific">Puccinia graminis f. sp. tritici</name>
    <dbReference type="NCBI Taxonomy" id="56615"/>
    <lineage>
        <taxon>Eukaryota</taxon>
        <taxon>Fungi</taxon>
        <taxon>Dikarya</taxon>
        <taxon>Basidiomycota</taxon>
        <taxon>Pucciniomycotina</taxon>
        <taxon>Pucciniomycetes</taxon>
        <taxon>Pucciniales</taxon>
        <taxon>Pucciniaceae</taxon>
        <taxon>Puccinia</taxon>
    </lineage>
</organism>
<reference evidence="2 3" key="1">
    <citation type="submission" date="2019-05" db="EMBL/GenBank/DDBJ databases">
        <title>Emergence of the Ug99 lineage of the wheat stem rust pathogen through somatic hybridization.</title>
        <authorList>
            <person name="Li F."/>
            <person name="Upadhyaya N.M."/>
            <person name="Sperschneider J."/>
            <person name="Matny O."/>
            <person name="Nguyen-Phuc H."/>
            <person name="Mago R."/>
            <person name="Raley C."/>
            <person name="Miller M.E."/>
            <person name="Silverstein K.A.T."/>
            <person name="Henningsen E."/>
            <person name="Hirsch C.D."/>
            <person name="Visser B."/>
            <person name="Pretorius Z.A."/>
            <person name="Steffenson B.J."/>
            <person name="Schwessinger B."/>
            <person name="Dodds P.N."/>
            <person name="Figueroa M."/>
        </authorList>
    </citation>
    <scope>NUCLEOTIDE SEQUENCE [LARGE SCALE GENOMIC DNA]</scope>
    <source>
        <strain evidence="2 3">Ug99</strain>
    </source>
</reference>
<sequence>MVEANITRATSKKIKESTNGRDKLEEMAITKALTPTGSAGQKEAAITNAGTTNENAETSNAIANSNPEIQASDGNVRALSGSLQEVTKDNPRREVINETVYSHIIDTSDSRRDRAPAAMNIPFSLNVDTSDIRKDQAFSAMSGPAVFRRNGQVHDLTAEDPVVDRSPEMWNRATEAQDAGDVVLAEMLFKVIGSMTAQRAAVNNTPHATPNDTFAVPRFNGPAGVTYQAAQPQVSMPSIVPETATSKKFFLTEGDLVYAIGSVTNHNSVGFAPFLDENIRKLRSPLPLTIFNRKWQQRAMAHHLDRRQRSDESSSDKDKSGGYKGFAFVQEWTQTYAQWTRNHRAFRKTLNDVYKIIEFSKLLGTHKNNCDDITEEFGFMVAFRYDMEVRNNTFSHRITDEDVKNAIPDISQRKESVVEQCYNQCRNFGELEWEENLYAPGHSHANHDPLTGCLKQHKPNHFPNNNQMIHNPYMQQQQQYGGNNFYNQPNNNNYNNNNNNQGRNYNMNGGPSYHQGGSSYNQNYGPNNFGNSDGKKRPRGGYRGSNYSDNPQGRAENGQGKKGNSTK</sequence>
<protein>
    <submittedName>
        <fullName evidence="2">Uncharacterized protein</fullName>
    </submittedName>
</protein>
<feature type="region of interest" description="Disordered" evidence="1">
    <location>
        <begin position="1"/>
        <end position="21"/>
    </location>
</feature>
<accession>A0A5B0RIV7</accession>
<gene>
    <name evidence="2" type="ORF">PGTUg99_014048</name>
</gene>
<feature type="region of interest" description="Disordered" evidence="1">
    <location>
        <begin position="301"/>
        <end position="320"/>
    </location>
</feature>
<evidence type="ECO:0000256" key="1">
    <source>
        <dbReference type="SAM" id="MobiDB-lite"/>
    </source>
</evidence>
<dbReference type="EMBL" id="VDEP01000180">
    <property type="protein sequence ID" value="KAA1125309.1"/>
    <property type="molecule type" value="Genomic_DNA"/>
</dbReference>
<name>A0A5B0RIV7_PUCGR</name>
<dbReference type="AlphaFoldDB" id="A0A5B0RIV7"/>
<feature type="compositionally biased region" description="Basic and acidic residues" evidence="1">
    <location>
        <begin position="307"/>
        <end position="320"/>
    </location>
</feature>
<comment type="caution">
    <text evidence="2">The sequence shown here is derived from an EMBL/GenBank/DDBJ whole genome shotgun (WGS) entry which is preliminary data.</text>
</comment>
<dbReference type="Proteomes" id="UP000325313">
    <property type="component" value="Unassembled WGS sequence"/>
</dbReference>
<evidence type="ECO:0000313" key="2">
    <source>
        <dbReference type="EMBL" id="KAA1125309.1"/>
    </source>
</evidence>